<gene>
    <name evidence="2" type="primary">RTase</name>
    <name evidence="2" type="ORF">CEXT_428641</name>
</gene>
<dbReference type="EMBL" id="BPLR01007467">
    <property type="protein sequence ID" value="GIY17125.1"/>
    <property type="molecule type" value="Genomic_DNA"/>
</dbReference>
<dbReference type="SUPFAM" id="SSF56672">
    <property type="entry name" value="DNA/RNA polymerases"/>
    <property type="match status" value="1"/>
</dbReference>
<evidence type="ECO:0000313" key="2">
    <source>
        <dbReference type="EMBL" id="GIY17125.1"/>
    </source>
</evidence>
<sequence length="422" mass="48575">MNPQSNVLAIDDEQARTNIEAANMLAKQFEKTCKLMFSADGRSQYKTYKSIIKNNKRTTEACNFISDLTLEDLDSAIHRLDPNKSPGPDVIFGQMITHFGENAKKAYRAKHSTVDQLFYLSQSIINVIQEKPHRKTVAVFLDLSAAFDRVWRQKLIHIIHRTGIKGNALLWINDFLRGRKFSVRYNGARSKSHRLWAGVPQGSVLRPLLFLIYMNTIHPHIHSDTRIACYAYDIAIWYTHRDITTSQKALNVTLKNIAIWAKDLKLSINANKTNYCVFSTDRKHRSAFNLDIKINDSPIKRIEFPTYLGITMDPKLRFTRNIEYTANKALRRLSILRKPCGTTWESRPKTVKNAFFSIIRPLLEYAAPIWNPSSQSSKMDSIQHRASKIIIGAVSSKIKTRLDRNVAYPSRKQTQPCHHKIY</sequence>
<evidence type="ECO:0000259" key="1">
    <source>
        <dbReference type="PROSITE" id="PS50878"/>
    </source>
</evidence>
<dbReference type="InterPro" id="IPR043502">
    <property type="entry name" value="DNA/RNA_pol_sf"/>
</dbReference>
<organism evidence="2 3">
    <name type="scientific">Caerostris extrusa</name>
    <name type="common">Bark spider</name>
    <name type="synonym">Caerostris bankana</name>
    <dbReference type="NCBI Taxonomy" id="172846"/>
    <lineage>
        <taxon>Eukaryota</taxon>
        <taxon>Metazoa</taxon>
        <taxon>Ecdysozoa</taxon>
        <taxon>Arthropoda</taxon>
        <taxon>Chelicerata</taxon>
        <taxon>Arachnida</taxon>
        <taxon>Araneae</taxon>
        <taxon>Araneomorphae</taxon>
        <taxon>Entelegynae</taxon>
        <taxon>Araneoidea</taxon>
        <taxon>Araneidae</taxon>
        <taxon>Caerostris</taxon>
    </lineage>
</organism>
<keyword evidence="2" id="KW-0695">RNA-directed DNA polymerase</keyword>
<evidence type="ECO:0000313" key="3">
    <source>
        <dbReference type="Proteomes" id="UP001054945"/>
    </source>
</evidence>
<reference evidence="2 3" key="1">
    <citation type="submission" date="2021-06" db="EMBL/GenBank/DDBJ databases">
        <title>Caerostris extrusa draft genome.</title>
        <authorList>
            <person name="Kono N."/>
            <person name="Arakawa K."/>
        </authorList>
    </citation>
    <scope>NUCLEOTIDE SEQUENCE [LARGE SCALE GENOMIC DNA]</scope>
</reference>
<dbReference type="AlphaFoldDB" id="A0AAV4R6P7"/>
<accession>A0AAV4R6P7</accession>
<proteinExistence type="predicted"/>
<dbReference type="GO" id="GO:0003964">
    <property type="term" value="F:RNA-directed DNA polymerase activity"/>
    <property type="evidence" value="ECO:0007669"/>
    <property type="project" value="UniProtKB-KW"/>
</dbReference>
<dbReference type="InterPro" id="IPR000477">
    <property type="entry name" value="RT_dom"/>
</dbReference>
<dbReference type="PANTHER" id="PTHR36688:SF1">
    <property type="entry name" value="ENDONUCLEASE_EXONUCLEASE_PHOSPHATASE DOMAIN-CONTAINING PROTEIN"/>
    <property type="match status" value="1"/>
</dbReference>
<dbReference type="PANTHER" id="PTHR36688">
    <property type="entry name" value="ENDO/EXONUCLEASE/PHOSPHATASE DOMAIN-CONTAINING PROTEIN"/>
    <property type="match status" value="1"/>
</dbReference>
<keyword evidence="3" id="KW-1185">Reference proteome</keyword>
<protein>
    <submittedName>
        <fullName evidence="2">Probable RNA-directed DNA polymerase from transposon BS</fullName>
    </submittedName>
</protein>
<keyword evidence="2" id="KW-0808">Transferase</keyword>
<dbReference type="Pfam" id="PF00078">
    <property type="entry name" value="RVT_1"/>
    <property type="match status" value="1"/>
</dbReference>
<feature type="domain" description="Reverse transcriptase" evidence="1">
    <location>
        <begin position="62"/>
        <end position="312"/>
    </location>
</feature>
<keyword evidence="2" id="KW-0548">Nucleotidyltransferase</keyword>
<name>A0AAV4R6P7_CAEEX</name>
<dbReference type="PROSITE" id="PS50878">
    <property type="entry name" value="RT_POL"/>
    <property type="match status" value="1"/>
</dbReference>
<dbReference type="InterPro" id="IPR052560">
    <property type="entry name" value="RdDP_mobile_element"/>
</dbReference>
<comment type="caution">
    <text evidence="2">The sequence shown here is derived from an EMBL/GenBank/DDBJ whole genome shotgun (WGS) entry which is preliminary data.</text>
</comment>
<dbReference type="Proteomes" id="UP001054945">
    <property type="component" value="Unassembled WGS sequence"/>
</dbReference>